<reference evidence="2" key="1">
    <citation type="submission" date="2019-12" db="EMBL/GenBank/DDBJ databases">
        <title>Whole-genome sequence of Halomicrobium mukohataei pws1.</title>
        <authorList>
            <person name="Verma D.K."/>
            <person name="Gopal K."/>
            <person name="Prasad E.S."/>
        </authorList>
    </citation>
    <scope>NUCLEOTIDE SEQUENCE</scope>
    <source>
        <strain evidence="2">Pws1</strain>
    </source>
</reference>
<dbReference type="InterPro" id="IPR027417">
    <property type="entry name" value="P-loop_NTPase"/>
</dbReference>
<dbReference type="EMBL" id="WOYG01000001">
    <property type="protein sequence ID" value="NLV09352.1"/>
    <property type="molecule type" value="Genomic_DNA"/>
</dbReference>
<gene>
    <name evidence="2" type="ORF">GOC74_05335</name>
</gene>
<organism evidence="2 3">
    <name type="scientific">Halomicrobium mukohataei</name>
    <dbReference type="NCBI Taxonomy" id="57705"/>
    <lineage>
        <taxon>Archaea</taxon>
        <taxon>Methanobacteriati</taxon>
        <taxon>Methanobacteriota</taxon>
        <taxon>Stenosarchaea group</taxon>
        <taxon>Halobacteria</taxon>
        <taxon>Halobacteriales</taxon>
        <taxon>Haloarculaceae</taxon>
        <taxon>Halomicrobium</taxon>
    </lineage>
</organism>
<feature type="compositionally biased region" description="Polar residues" evidence="1">
    <location>
        <begin position="222"/>
        <end position="233"/>
    </location>
</feature>
<dbReference type="SUPFAM" id="SSF52540">
    <property type="entry name" value="P-loop containing nucleoside triphosphate hydrolases"/>
    <property type="match status" value="1"/>
</dbReference>
<keyword evidence="2" id="KW-0067">ATP-binding</keyword>
<dbReference type="Gene3D" id="3.40.50.300">
    <property type="entry name" value="P-loop containing nucleotide triphosphate hydrolases"/>
    <property type="match status" value="1"/>
</dbReference>
<evidence type="ECO:0000256" key="1">
    <source>
        <dbReference type="SAM" id="MobiDB-lite"/>
    </source>
</evidence>
<sequence length="246" mass="27411">MESNANDYEALVVLDYCAEYRGLVKAGIADHWIIGRAEAALSVSGWMDLLAANPHVVLERHKAEIGTDRWREVCTRIASAVRRLDRDQLVVVDEAHFVAPQREKLPKPIKELATTGRGAGTSTMWVTQRTAEIDKTILTQCQARMVGGFDGGELGALESSIQYPADLHDPTAHIPISRLPEELRPPDRERPTSLQKHKNDGDQIIGSEWIYSDDDGNRRRVNTQNVTMDSTHYGSEGNDLNPPQYG</sequence>
<accession>A0A847TTI5</accession>
<evidence type="ECO:0000313" key="2">
    <source>
        <dbReference type="EMBL" id="NLV09352.1"/>
    </source>
</evidence>
<dbReference type="OrthoDB" id="107033at2157"/>
<dbReference type="AlphaFoldDB" id="A0A847TTI5"/>
<feature type="compositionally biased region" description="Basic and acidic residues" evidence="1">
    <location>
        <begin position="179"/>
        <end position="201"/>
    </location>
</feature>
<feature type="region of interest" description="Disordered" evidence="1">
    <location>
        <begin position="168"/>
        <end position="246"/>
    </location>
</feature>
<dbReference type="GO" id="GO:0005524">
    <property type="term" value="F:ATP binding"/>
    <property type="evidence" value="ECO:0007669"/>
    <property type="project" value="UniProtKB-KW"/>
</dbReference>
<proteinExistence type="predicted"/>
<keyword evidence="2" id="KW-0547">Nucleotide-binding</keyword>
<name>A0A847TTI5_9EURY</name>
<dbReference type="Proteomes" id="UP000608662">
    <property type="component" value="Unassembled WGS sequence"/>
</dbReference>
<evidence type="ECO:0000313" key="3">
    <source>
        <dbReference type="Proteomes" id="UP000608662"/>
    </source>
</evidence>
<protein>
    <submittedName>
        <fullName evidence="2">ATP-binding protein</fullName>
    </submittedName>
</protein>
<comment type="caution">
    <text evidence="2">The sequence shown here is derived from an EMBL/GenBank/DDBJ whole genome shotgun (WGS) entry which is preliminary data.</text>
</comment>